<keyword evidence="4 6" id="KW-0378">Hydrolase</keyword>
<dbReference type="InterPro" id="IPR050131">
    <property type="entry name" value="Peptidase_S8_subtilisin-like"/>
</dbReference>
<evidence type="ECO:0000256" key="1">
    <source>
        <dbReference type="ARBA" id="ARBA00011073"/>
    </source>
</evidence>
<dbReference type="InterPro" id="IPR008979">
    <property type="entry name" value="Galactose-bd-like_sf"/>
</dbReference>
<feature type="domain" description="Peptidase S8/S53" evidence="8">
    <location>
        <begin position="243"/>
        <end position="498"/>
    </location>
</feature>
<dbReference type="Gene3D" id="2.60.120.260">
    <property type="entry name" value="Galactose-binding domain-like"/>
    <property type="match status" value="1"/>
</dbReference>
<evidence type="ECO:0000256" key="3">
    <source>
        <dbReference type="ARBA" id="ARBA00022729"/>
    </source>
</evidence>
<dbReference type="PROSITE" id="PS00138">
    <property type="entry name" value="SUBTILASE_SER"/>
    <property type="match status" value="1"/>
</dbReference>
<feature type="active site" description="Charge relay system" evidence="6">
    <location>
        <position position="444"/>
    </location>
</feature>
<evidence type="ECO:0000313" key="10">
    <source>
        <dbReference type="EMBL" id="MDN3723237.1"/>
    </source>
</evidence>
<feature type="active site" description="Charge relay system" evidence="6">
    <location>
        <position position="274"/>
    </location>
</feature>
<feature type="domain" description="Secretion system C-terminal sorting" evidence="9">
    <location>
        <begin position="1124"/>
        <end position="1199"/>
    </location>
</feature>
<dbReference type="PRINTS" id="PR00723">
    <property type="entry name" value="SUBTILISIN"/>
</dbReference>
<dbReference type="InterPro" id="IPR013783">
    <property type="entry name" value="Ig-like_fold"/>
</dbReference>
<reference evidence="10 11" key="1">
    <citation type="submission" date="2023-06" db="EMBL/GenBank/DDBJ databases">
        <authorList>
            <person name="Ye Y.-Q."/>
            <person name="Du Z.-J."/>
        </authorList>
    </citation>
    <scope>NUCLEOTIDE SEQUENCE [LARGE SCALE GENOMIC DNA]</scope>
    <source>
        <strain evidence="10 11">SDUM287046</strain>
    </source>
</reference>
<evidence type="ECO:0000256" key="7">
    <source>
        <dbReference type="SAM" id="MobiDB-lite"/>
    </source>
</evidence>
<feature type="region of interest" description="Disordered" evidence="7">
    <location>
        <begin position="213"/>
        <end position="232"/>
    </location>
</feature>
<feature type="active site" description="Charge relay system" evidence="6">
    <location>
        <position position="248"/>
    </location>
</feature>
<dbReference type="InterPro" id="IPR026444">
    <property type="entry name" value="Secre_tail"/>
</dbReference>
<evidence type="ECO:0000256" key="4">
    <source>
        <dbReference type="ARBA" id="ARBA00022801"/>
    </source>
</evidence>
<sequence>MKQKSTLSTFRNFVFVTMTLVFSFSFGQNNSEINFQGETFNIPENIDTFQWNQLSEAAKLANGYVAWLQFYETPTQNVQDLFKQQKIELLEYIPHKTYLAFFPKNTDVNLLRNNGVRSIITVPANAKIAASLKYPPYDNYAMDGNNILVTLQFHKNVSAEYVIQQLAEKQIAVKQQYKGSNIIDLAIPDNCLEDLASQPFVKWVELIVAPSTPDDTRGRSLHRSSNLDTQTSAGRNYTGLNIGVMCRDDGIVGPHIDFKGRIDNSLASGTGQTHGDGVSGIMSGAGNLNPSNRGMAAGSLLYVVNYQPNFLDSPTVSLINSGDVLITNSSYSNGCNDGYTTITQTVDTQVHNMPNLQHTFSAGNSNGNNCGYGAGSQWGNITGGHKQGKNVIATANVYFDGSLVTSSSRGPAHDGRIKPDIAANGQNQISTAENNTYQSFGGTSGASPGIAGVSAQLYQAYSEANGNVLPPSALIKATLMNTANDAGNVGPDYKFGWGIVNGLRAAKLIEDNRYLSSTISQGGSNDHSINVPAGTKQVRFMVYWSDSPASPGANPALVNDLDLLVTDPSNNDLEPYILDHTPNPVTLDLPATNGPDHLNNVEQVLVNNPASGNYNINISGFNVPMGPQEYFVVYEIISDNITVTYPNAGESFVPGETESIHWDAVAVNTTGNFVLEYSTNNGSSWNAIATVPNTTTNYGWTVPNSVTGDALIRVTNGSSQDVSDETFSIAPLVTNVQVTQLCPTEATFSWTAVSGAESYDLYILGEKYMEVAGTSTTNNITVTISDPSAPMWYAAVAKNAADDWEGRRSIAVYYAGGLLNCSLANDLSIESNNDPSDFNLVCNPGPAIVSTTIRNFGSTTESNFEVSYQLNSEPAVVETFTGSIAPGGQAVYDFTEPLNIIASGNYTLTVSVNLTGDENPSNDEDVLNFYAATDAEPLDFEEPFDSNGVPPPGWNILNADNQDTWVERNGITGSDGASTTAAYLDNFSYNAAGEEDALETLFIDLSTATSAALDFDLAKAQFSTSFSDAFRVDISIDCGATFSQIYFKDGLDLSTVSGYQSSTWTPTSASHWRTETIDLAPYLGEKVQFRFVNINGYGNSTFVDNINVRGSLGISKQDFGNITMFPNPASSEVFINLNTVRNNVSITLFNSLGQRLHVISEAEMTGKTQAVLNVSNYASGIYFVKIKSGENMATKKLIVN</sequence>
<dbReference type="Gene3D" id="3.40.50.200">
    <property type="entry name" value="Peptidase S8/S53 domain"/>
    <property type="match status" value="1"/>
</dbReference>
<dbReference type="Pfam" id="PF00082">
    <property type="entry name" value="Peptidase_S8"/>
    <property type="match status" value="1"/>
</dbReference>
<keyword evidence="2 6" id="KW-0645">Protease</keyword>
<proteinExistence type="inferred from homology"/>
<name>A0ABT8DES3_9FLAO</name>
<feature type="compositionally biased region" description="Polar residues" evidence="7">
    <location>
        <begin position="223"/>
        <end position="232"/>
    </location>
</feature>
<dbReference type="Pfam" id="PF18962">
    <property type="entry name" value="Por_Secre_tail"/>
    <property type="match status" value="1"/>
</dbReference>
<evidence type="ECO:0000259" key="8">
    <source>
        <dbReference type="Pfam" id="PF00082"/>
    </source>
</evidence>
<evidence type="ECO:0000259" key="9">
    <source>
        <dbReference type="Pfam" id="PF18962"/>
    </source>
</evidence>
<keyword evidence="5 6" id="KW-0720">Serine protease</keyword>
<dbReference type="NCBIfam" id="TIGR04183">
    <property type="entry name" value="Por_Secre_tail"/>
    <property type="match status" value="1"/>
</dbReference>
<evidence type="ECO:0000313" key="11">
    <source>
        <dbReference type="Proteomes" id="UP001244787"/>
    </source>
</evidence>
<dbReference type="SUPFAM" id="SSF49785">
    <property type="entry name" value="Galactose-binding domain-like"/>
    <property type="match status" value="1"/>
</dbReference>
<dbReference type="CDD" id="cd04842">
    <property type="entry name" value="Peptidases_S8_Kp43_protease"/>
    <property type="match status" value="1"/>
</dbReference>
<evidence type="ECO:0000256" key="2">
    <source>
        <dbReference type="ARBA" id="ARBA00022670"/>
    </source>
</evidence>
<dbReference type="PANTHER" id="PTHR43806">
    <property type="entry name" value="PEPTIDASE S8"/>
    <property type="match status" value="1"/>
</dbReference>
<dbReference type="InterPro" id="IPR015500">
    <property type="entry name" value="Peptidase_S8_subtilisin-rel"/>
</dbReference>
<comment type="caution">
    <text evidence="10">The sequence shown here is derived from an EMBL/GenBank/DDBJ whole genome shotgun (WGS) entry which is preliminary data.</text>
</comment>
<evidence type="ECO:0000256" key="5">
    <source>
        <dbReference type="ARBA" id="ARBA00022825"/>
    </source>
</evidence>
<dbReference type="Gene3D" id="2.60.120.380">
    <property type="match status" value="1"/>
</dbReference>
<dbReference type="EMBL" id="JAUGQQ010000001">
    <property type="protein sequence ID" value="MDN3723237.1"/>
    <property type="molecule type" value="Genomic_DNA"/>
</dbReference>
<dbReference type="PROSITE" id="PS51892">
    <property type="entry name" value="SUBTILASE"/>
    <property type="match status" value="1"/>
</dbReference>
<organism evidence="10 11">
    <name type="scientific">Aequorivita aurantiaca</name>
    <dbReference type="NCBI Taxonomy" id="3053356"/>
    <lineage>
        <taxon>Bacteria</taxon>
        <taxon>Pseudomonadati</taxon>
        <taxon>Bacteroidota</taxon>
        <taxon>Flavobacteriia</taxon>
        <taxon>Flavobacteriales</taxon>
        <taxon>Flavobacteriaceae</taxon>
        <taxon>Aequorivita</taxon>
    </lineage>
</organism>
<evidence type="ECO:0000256" key="6">
    <source>
        <dbReference type="PROSITE-ProRule" id="PRU01240"/>
    </source>
</evidence>
<protein>
    <submittedName>
        <fullName evidence="10">S8 family serine peptidase</fullName>
    </submittedName>
</protein>
<dbReference type="SUPFAM" id="SSF52743">
    <property type="entry name" value="Subtilisin-like"/>
    <property type="match status" value="1"/>
</dbReference>
<keyword evidence="11" id="KW-1185">Reference proteome</keyword>
<dbReference type="RefSeq" id="WP_290253316.1">
    <property type="nucleotide sequence ID" value="NZ_JAUGQQ010000001.1"/>
</dbReference>
<dbReference type="Proteomes" id="UP001244787">
    <property type="component" value="Unassembled WGS sequence"/>
</dbReference>
<accession>A0ABT8DES3</accession>
<dbReference type="InterPro" id="IPR000209">
    <property type="entry name" value="Peptidase_S8/S53_dom"/>
</dbReference>
<comment type="similarity">
    <text evidence="1 6">Belongs to the peptidase S8 family.</text>
</comment>
<dbReference type="InterPro" id="IPR034058">
    <property type="entry name" value="TagA/B/C/D_pept_dom"/>
</dbReference>
<dbReference type="PANTHER" id="PTHR43806:SF11">
    <property type="entry name" value="CEREVISIN-RELATED"/>
    <property type="match status" value="1"/>
</dbReference>
<keyword evidence="3" id="KW-0732">Signal</keyword>
<gene>
    <name evidence="10" type="ORF">QRD02_02490</name>
</gene>
<dbReference type="Gene3D" id="2.60.40.10">
    <property type="entry name" value="Immunoglobulins"/>
    <property type="match status" value="1"/>
</dbReference>
<dbReference type="InterPro" id="IPR023828">
    <property type="entry name" value="Peptidase_S8_Ser-AS"/>
</dbReference>
<dbReference type="InterPro" id="IPR036852">
    <property type="entry name" value="Peptidase_S8/S53_dom_sf"/>
</dbReference>